<gene>
    <name evidence="2" type="ORF">VOI36_03540</name>
</gene>
<organism evidence="2 3">
    <name type="scientific">Burkholderia theae</name>
    <dbReference type="NCBI Taxonomy" id="3143496"/>
    <lineage>
        <taxon>Bacteria</taxon>
        <taxon>Pseudomonadati</taxon>
        <taxon>Pseudomonadota</taxon>
        <taxon>Betaproteobacteria</taxon>
        <taxon>Burkholderiales</taxon>
        <taxon>Burkholderiaceae</taxon>
        <taxon>Burkholderia</taxon>
    </lineage>
</organism>
<evidence type="ECO:0000259" key="1">
    <source>
        <dbReference type="Pfam" id="PF08878"/>
    </source>
</evidence>
<reference evidence="2 3" key="1">
    <citation type="submission" date="2024-05" db="EMBL/GenBank/DDBJ databases">
        <title>Burkholderia sp. Nov. a novel bacteria isolated from rhizosphere soil of Camellia sinensis.</title>
        <authorList>
            <person name="Dong Y."/>
        </authorList>
    </citation>
    <scope>NUCLEOTIDE SEQUENCE [LARGE SCALE GENOMIC DNA]</scope>
    <source>
        <strain evidence="2 3">GS2Y</strain>
    </source>
</reference>
<proteinExistence type="predicted"/>
<evidence type="ECO:0000313" key="2">
    <source>
        <dbReference type="EMBL" id="MEN2468955.1"/>
    </source>
</evidence>
<protein>
    <submittedName>
        <fullName evidence="2">Hachiman antiphage defense system protein HamA</fullName>
    </submittedName>
</protein>
<comment type="caution">
    <text evidence="2">The sequence shown here is derived from an EMBL/GenBank/DDBJ whole genome shotgun (WGS) entry which is preliminary data.</text>
</comment>
<dbReference type="Pfam" id="PF08878">
    <property type="entry name" value="HamA"/>
    <property type="match status" value="1"/>
</dbReference>
<feature type="domain" description="Anti-bacteriophage protein A/HamA C-terminal" evidence="1">
    <location>
        <begin position="6"/>
        <end position="250"/>
    </location>
</feature>
<evidence type="ECO:0000313" key="3">
    <source>
        <dbReference type="Proteomes" id="UP001466933"/>
    </source>
</evidence>
<sequence length="258" mass="28475">MLNFKDWCTTEKATVGLHELRVVTVNSAKINIGIAATAVVVPSHYASEERIARILAQLGKPEASKFIQELLPTTKAIRSGDLGEILATEFIKERTKYEVPIKRLRWRDHRNMAMRGDDVIGIAHNEKTGHAKFLKVEAKSRVTLTARVVKEARTALDKDDGLPSPHALSFLASRLAETGDDELANLIDDAQLKYGIQQESVRHLLFTFSTNLPNKILTASLEGYSGPIGQWGAGLVVQDHAAFVANVYKQVIHNANNS</sequence>
<accession>A0ABU9WDN1</accession>
<dbReference type="Proteomes" id="UP001466933">
    <property type="component" value="Unassembled WGS sequence"/>
</dbReference>
<name>A0ABU9WDN1_9BURK</name>
<dbReference type="RefSeq" id="WP_343490830.1">
    <property type="nucleotide sequence ID" value="NZ_JBCPYA010000001.1"/>
</dbReference>
<keyword evidence="3" id="KW-1185">Reference proteome</keyword>
<dbReference type="EMBL" id="JBCPYA010000001">
    <property type="protein sequence ID" value="MEN2468955.1"/>
    <property type="molecule type" value="Genomic_DNA"/>
</dbReference>
<dbReference type="InterPro" id="IPR014976">
    <property type="entry name" value="AbpA_HamA_C"/>
</dbReference>